<keyword evidence="6 10" id="KW-0407">Ion channel</keyword>
<gene>
    <name evidence="10" type="primary">fluC</name>
    <name evidence="10" type="synonym">crcB</name>
    <name evidence="11" type="ORF">Val02_07120</name>
</gene>
<evidence type="ECO:0000256" key="10">
    <source>
        <dbReference type="HAMAP-Rule" id="MF_00454"/>
    </source>
</evidence>
<keyword evidence="10" id="KW-0479">Metal-binding</keyword>
<comment type="caution">
    <text evidence="10">Lacks conserved residue(s) required for the propagation of feature annotation.</text>
</comment>
<comment type="subcellular location">
    <subcellularLocation>
        <location evidence="1 10">Cell membrane</location>
        <topology evidence="1 10">Multi-pass membrane protein</topology>
    </subcellularLocation>
</comment>
<comment type="catalytic activity">
    <reaction evidence="8">
        <text>fluoride(in) = fluoride(out)</text>
        <dbReference type="Rhea" id="RHEA:76159"/>
        <dbReference type="ChEBI" id="CHEBI:17051"/>
    </reaction>
    <physiologicalReaction direction="left-to-right" evidence="8">
        <dbReference type="Rhea" id="RHEA:76160"/>
    </physiologicalReaction>
</comment>
<feature type="binding site" evidence="10">
    <location>
        <position position="71"/>
    </location>
    <ligand>
        <name>Na(+)</name>
        <dbReference type="ChEBI" id="CHEBI:29101"/>
        <note>structural</note>
    </ligand>
</feature>
<keyword evidence="10" id="KW-0915">Sodium</keyword>
<keyword evidence="2 10" id="KW-1003">Cell membrane</keyword>
<dbReference type="GO" id="GO:0046872">
    <property type="term" value="F:metal ion binding"/>
    <property type="evidence" value="ECO:0007669"/>
    <property type="project" value="UniProtKB-KW"/>
</dbReference>
<organism evidence="11 12">
    <name type="scientific">Virgisporangium aliadipatigenens</name>
    <dbReference type="NCBI Taxonomy" id="741659"/>
    <lineage>
        <taxon>Bacteria</taxon>
        <taxon>Bacillati</taxon>
        <taxon>Actinomycetota</taxon>
        <taxon>Actinomycetes</taxon>
        <taxon>Micromonosporales</taxon>
        <taxon>Micromonosporaceae</taxon>
        <taxon>Virgisporangium</taxon>
    </lineage>
</organism>
<dbReference type="InterPro" id="IPR003691">
    <property type="entry name" value="FluC"/>
</dbReference>
<protein>
    <recommendedName>
        <fullName evidence="10">Fluoride-specific ion channel FluC</fullName>
    </recommendedName>
</protein>
<evidence type="ECO:0000256" key="4">
    <source>
        <dbReference type="ARBA" id="ARBA00022989"/>
    </source>
</evidence>
<keyword evidence="4 10" id="KW-1133">Transmembrane helix</keyword>
<evidence type="ECO:0000256" key="9">
    <source>
        <dbReference type="ARBA" id="ARBA00049940"/>
    </source>
</evidence>
<dbReference type="AlphaFoldDB" id="A0A8J4DNH7"/>
<dbReference type="GO" id="GO:0140114">
    <property type="term" value="P:cellular detoxification of fluoride"/>
    <property type="evidence" value="ECO:0007669"/>
    <property type="project" value="UniProtKB-UniRule"/>
</dbReference>
<sequence>MTLALVLLGGAVGALLRYVTEVVVRRRLRTAFPVGTFLVNVTGSLVLGLVTGAATALPPEVGTLVGTGFCGALTTYSTFGNETLQLWRDDRRRIAVGYVTASALAGLAGAFLGVALT</sequence>
<comment type="function">
    <text evidence="9 10">Fluoride-specific ion channel. Important for reducing fluoride concentration in the cell, thus reducing its toxicity.</text>
</comment>
<proteinExistence type="inferred from homology"/>
<reference evidence="11" key="1">
    <citation type="submission" date="2021-01" db="EMBL/GenBank/DDBJ databases">
        <title>Whole genome shotgun sequence of Virgisporangium aliadipatigenens NBRC 105644.</title>
        <authorList>
            <person name="Komaki H."/>
            <person name="Tamura T."/>
        </authorList>
    </citation>
    <scope>NUCLEOTIDE SEQUENCE</scope>
    <source>
        <strain evidence="11">NBRC 105644</strain>
    </source>
</reference>
<keyword evidence="12" id="KW-1185">Reference proteome</keyword>
<evidence type="ECO:0000256" key="1">
    <source>
        <dbReference type="ARBA" id="ARBA00004651"/>
    </source>
</evidence>
<accession>A0A8J4DNH7</accession>
<feature type="transmembrane region" description="Helical" evidence="10">
    <location>
        <begin position="95"/>
        <end position="116"/>
    </location>
</feature>
<dbReference type="NCBIfam" id="TIGR00494">
    <property type="entry name" value="crcB"/>
    <property type="match status" value="1"/>
</dbReference>
<dbReference type="PANTHER" id="PTHR28259">
    <property type="entry name" value="FLUORIDE EXPORT PROTEIN 1-RELATED"/>
    <property type="match status" value="1"/>
</dbReference>
<dbReference type="HAMAP" id="MF_00454">
    <property type="entry name" value="FluC"/>
    <property type="match status" value="1"/>
</dbReference>
<dbReference type="EMBL" id="BOPF01000002">
    <property type="protein sequence ID" value="GIJ43826.1"/>
    <property type="molecule type" value="Genomic_DNA"/>
</dbReference>
<dbReference type="GO" id="GO:0062054">
    <property type="term" value="F:fluoride channel activity"/>
    <property type="evidence" value="ECO:0007669"/>
    <property type="project" value="UniProtKB-UniRule"/>
</dbReference>
<evidence type="ECO:0000256" key="2">
    <source>
        <dbReference type="ARBA" id="ARBA00022475"/>
    </source>
</evidence>
<comment type="caution">
    <text evidence="11">The sequence shown here is derived from an EMBL/GenBank/DDBJ whole genome shotgun (WGS) entry which is preliminary data.</text>
</comment>
<dbReference type="Pfam" id="PF02537">
    <property type="entry name" value="CRCB"/>
    <property type="match status" value="1"/>
</dbReference>
<dbReference type="RefSeq" id="WP_203897367.1">
    <property type="nucleotide sequence ID" value="NZ_BOPF01000002.1"/>
</dbReference>
<name>A0A8J4DNH7_9ACTN</name>
<keyword evidence="3 10" id="KW-0812">Transmembrane</keyword>
<evidence type="ECO:0000256" key="3">
    <source>
        <dbReference type="ARBA" id="ARBA00022692"/>
    </source>
</evidence>
<keyword evidence="5 10" id="KW-0472">Membrane</keyword>
<dbReference type="GO" id="GO:0005886">
    <property type="term" value="C:plasma membrane"/>
    <property type="evidence" value="ECO:0007669"/>
    <property type="project" value="UniProtKB-SubCell"/>
</dbReference>
<evidence type="ECO:0000256" key="6">
    <source>
        <dbReference type="ARBA" id="ARBA00023303"/>
    </source>
</evidence>
<keyword evidence="10" id="KW-0406">Ion transport</keyword>
<evidence type="ECO:0000256" key="7">
    <source>
        <dbReference type="ARBA" id="ARBA00035120"/>
    </source>
</evidence>
<evidence type="ECO:0000256" key="8">
    <source>
        <dbReference type="ARBA" id="ARBA00035585"/>
    </source>
</evidence>
<keyword evidence="10" id="KW-0813">Transport</keyword>
<comment type="activity regulation">
    <text evidence="10">Na(+) is not transported, but it plays an essential structural role and its presence is essential for fluoride channel function.</text>
</comment>
<evidence type="ECO:0000256" key="5">
    <source>
        <dbReference type="ARBA" id="ARBA00023136"/>
    </source>
</evidence>
<dbReference type="PANTHER" id="PTHR28259:SF1">
    <property type="entry name" value="FLUORIDE EXPORT PROTEIN 1-RELATED"/>
    <property type="match status" value="1"/>
</dbReference>
<feature type="binding site" evidence="10">
    <location>
        <position position="74"/>
    </location>
    <ligand>
        <name>Na(+)</name>
        <dbReference type="ChEBI" id="CHEBI:29101"/>
        <note>structural</note>
    </ligand>
</feature>
<evidence type="ECO:0000313" key="12">
    <source>
        <dbReference type="Proteomes" id="UP000619260"/>
    </source>
</evidence>
<evidence type="ECO:0000313" key="11">
    <source>
        <dbReference type="EMBL" id="GIJ43826.1"/>
    </source>
</evidence>
<dbReference type="Proteomes" id="UP000619260">
    <property type="component" value="Unassembled WGS sequence"/>
</dbReference>
<comment type="similarity">
    <text evidence="7 10">Belongs to the fluoride channel Fluc/FEX (TC 1.A.43) family.</text>
</comment>
<feature type="transmembrane region" description="Helical" evidence="10">
    <location>
        <begin position="37"/>
        <end position="57"/>
    </location>
</feature>